<keyword evidence="2" id="KW-1185">Reference proteome</keyword>
<dbReference type="EMBL" id="RZHD01000005">
    <property type="protein sequence ID" value="RUR46232.1"/>
    <property type="molecule type" value="Genomic_DNA"/>
</dbReference>
<sequence>MNTNTALWNLYVIKDQLKTLGKQLSDAGCSMAAEEVAREAEHLGERASQLHGVLDDYKIDIATVQAGKQ</sequence>
<dbReference type="AlphaFoldDB" id="A0A433LC00"/>
<reference evidence="1 2" key="1">
    <citation type="submission" date="2018-12" db="EMBL/GenBank/DDBJ databases">
        <title>three novel Halomonas strain isolated from plants.</title>
        <authorList>
            <person name="Sun C."/>
        </authorList>
    </citation>
    <scope>NUCLEOTIDE SEQUENCE [LARGE SCALE GENOMIC DNA]</scope>
    <source>
        <strain evidence="1 2">RC</strain>
    </source>
</reference>
<dbReference type="OrthoDB" id="9877486at2"/>
<dbReference type="Proteomes" id="UP000286912">
    <property type="component" value="Unassembled WGS sequence"/>
</dbReference>
<comment type="caution">
    <text evidence="1">The sequence shown here is derived from an EMBL/GenBank/DDBJ whole genome shotgun (WGS) entry which is preliminary data.</text>
</comment>
<protein>
    <submittedName>
        <fullName evidence="1">Uncharacterized protein</fullName>
    </submittedName>
</protein>
<dbReference type="RefSeq" id="WP_126981679.1">
    <property type="nucleotide sequence ID" value="NZ_RZHD01000005.1"/>
</dbReference>
<evidence type="ECO:0000313" key="1">
    <source>
        <dbReference type="EMBL" id="RUR46232.1"/>
    </source>
</evidence>
<evidence type="ECO:0000313" key="2">
    <source>
        <dbReference type="Proteomes" id="UP000286912"/>
    </source>
</evidence>
<accession>A0A433LC00</accession>
<gene>
    <name evidence="1" type="ORF">ELY37_09590</name>
</gene>
<organism evidence="1 2">
    <name type="scientific">Vreelandella populi</name>
    <dbReference type="NCBI Taxonomy" id="2498858"/>
    <lineage>
        <taxon>Bacteria</taxon>
        <taxon>Pseudomonadati</taxon>
        <taxon>Pseudomonadota</taxon>
        <taxon>Gammaproteobacteria</taxon>
        <taxon>Oceanospirillales</taxon>
        <taxon>Halomonadaceae</taxon>
        <taxon>Vreelandella</taxon>
    </lineage>
</organism>
<proteinExistence type="predicted"/>
<name>A0A433LC00_9GAMM</name>